<accession>A0A915EYQ1</accession>
<dbReference type="HAMAP" id="MF_02087">
    <property type="entry name" value="PLP_homeostasis"/>
    <property type="match status" value="1"/>
</dbReference>
<evidence type="ECO:0000256" key="2">
    <source>
        <dbReference type="HAMAP-Rule" id="MF_03225"/>
    </source>
</evidence>
<keyword evidence="4" id="KW-1133">Transmembrane helix</keyword>
<organism evidence="6 7">
    <name type="scientific">Echinococcus canadensis</name>
    <dbReference type="NCBI Taxonomy" id="519352"/>
    <lineage>
        <taxon>Eukaryota</taxon>
        <taxon>Metazoa</taxon>
        <taxon>Spiralia</taxon>
        <taxon>Lophotrochozoa</taxon>
        <taxon>Platyhelminthes</taxon>
        <taxon>Cestoda</taxon>
        <taxon>Eucestoda</taxon>
        <taxon>Cyclophyllidea</taxon>
        <taxon>Taeniidae</taxon>
        <taxon>Echinococcus</taxon>
        <taxon>Echinococcus canadensis group</taxon>
    </lineage>
</organism>
<evidence type="ECO:0000256" key="1">
    <source>
        <dbReference type="ARBA" id="ARBA00022898"/>
    </source>
</evidence>
<keyword evidence="4" id="KW-0472">Membrane</keyword>
<dbReference type="Pfam" id="PF01168">
    <property type="entry name" value="Ala_racemase_N"/>
    <property type="match status" value="1"/>
</dbReference>
<dbReference type="PROSITE" id="PS01211">
    <property type="entry name" value="UPF0001"/>
    <property type="match status" value="1"/>
</dbReference>
<dbReference type="AlphaFoldDB" id="A0A915EYQ1"/>
<comment type="similarity">
    <text evidence="2 3">Belongs to the pyridoxal phosphate-binding protein YggS/PROSC family.</text>
</comment>
<feature type="modified residue" description="N6-(pyridoxal phosphate)lysine" evidence="2">
    <location>
        <position position="38"/>
    </location>
</feature>
<dbReference type="InterPro" id="IPR029066">
    <property type="entry name" value="PLP-binding_barrel"/>
</dbReference>
<evidence type="ECO:0000313" key="7">
    <source>
        <dbReference type="WBParaSite" id="maker-E.canG7_contigs_3887-snap-gene-0.59-mRNA-1"/>
    </source>
</evidence>
<dbReference type="SUPFAM" id="SSF51419">
    <property type="entry name" value="PLP-binding barrel"/>
    <property type="match status" value="1"/>
</dbReference>
<proteinExistence type="inferred from homology"/>
<dbReference type="Gene3D" id="3.20.20.10">
    <property type="entry name" value="Alanine racemase"/>
    <property type="match status" value="1"/>
</dbReference>
<feature type="transmembrane region" description="Helical" evidence="4">
    <location>
        <begin position="262"/>
        <end position="279"/>
    </location>
</feature>
<dbReference type="CDD" id="cd06822">
    <property type="entry name" value="PLPDE_III_YBL036c_euk"/>
    <property type="match status" value="1"/>
</dbReference>
<dbReference type="InterPro" id="IPR011078">
    <property type="entry name" value="PyrdxlP_homeostasis"/>
</dbReference>
<protein>
    <recommendedName>
        <fullName evidence="2">Pyridoxal phosphate homeostasis protein</fullName>
        <shortName evidence="2">PLP homeostasis protein</shortName>
    </recommendedName>
</protein>
<dbReference type="PANTHER" id="PTHR10146:SF14">
    <property type="entry name" value="PYRIDOXAL PHOSPHATE HOMEOSTASIS PROTEIN"/>
    <property type="match status" value="1"/>
</dbReference>
<evidence type="ECO:0000256" key="3">
    <source>
        <dbReference type="RuleBase" id="RU004514"/>
    </source>
</evidence>
<evidence type="ECO:0000313" key="6">
    <source>
        <dbReference type="Proteomes" id="UP000887562"/>
    </source>
</evidence>
<keyword evidence="4" id="KW-0812">Transmembrane</keyword>
<keyword evidence="1 2" id="KW-0663">Pyridoxal phosphate</keyword>
<dbReference type="PANTHER" id="PTHR10146">
    <property type="entry name" value="PROLINE SYNTHETASE CO-TRANSCRIBED BACTERIAL HOMOLOG PROTEIN"/>
    <property type="match status" value="1"/>
</dbReference>
<comment type="function">
    <text evidence="2">Pyridoxal 5'-phosphate (PLP)-binding protein, which may be involved in intracellular homeostatic regulation of pyridoxal 5'-phosphate (PLP), the active form of vitamin B6.</text>
</comment>
<feature type="domain" description="Alanine racemase N-terminal" evidence="5">
    <location>
        <begin position="13"/>
        <end position="201"/>
    </location>
</feature>
<dbReference type="GO" id="GO:0030170">
    <property type="term" value="F:pyridoxal phosphate binding"/>
    <property type="evidence" value="ECO:0007669"/>
    <property type="project" value="UniProtKB-UniRule"/>
</dbReference>
<keyword evidence="6" id="KW-1185">Reference proteome</keyword>
<reference evidence="7" key="1">
    <citation type="submission" date="2022-11" db="UniProtKB">
        <authorList>
            <consortium name="WormBaseParasite"/>
        </authorList>
    </citation>
    <scope>IDENTIFICATION</scope>
</reference>
<dbReference type="WBParaSite" id="maker-E.canG7_contigs_3887-snap-gene-0.59-mRNA-1">
    <property type="protein sequence ID" value="maker-E.canG7_contigs_3887-snap-gene-0.59-mRNA-1"/>
    <property type="gene ID" value="EcG7_02037"/>
</dbReference>
<name>A0A915EYQ1_9CEST</name>
<dbReference type="InterPro" id="IPR001608">
    <property type="entry name" value="Ala_racemase_N"/>
</dbReference>
<evidence type="ECO:0000259" key="5">
    <source>
        <dbReference type="Pfam" id="PF01168"/>
    </source>
</evidence>
<dbReference type="NCBIfam" id="TIGR00044">
    <property type="entry name" value="YggS family pyridoxal phosphate-dependent enzyme"/>
    <property type="match status" value="1"/>
</dbReference>
<dbReference type="Proteomes" id="UP000887562">
    <property type="component" value="Unplaced"/>
</dbReference>
<sequence>MSVSTAKNLELVLQKIEAAFAKVENTGQPCPQLVAVSKTKPPGLVIEAYNAGQKAFGENYIQELVEKSNNEEVGLLEVKCPEIQWHFIGRLQSNKIKLLTCKYEFYLALLAVPNLAMVQTVSSLKIANLLNSAWQKVSSRPLDVLIQVNTSGEERNLLGSVNFVIEKGGVAVSDLVDLYKAVFECCPHLNLRGLMTIGRYGYDENLGPNPDFLCLYDCRNMVCDALGISKHSLHLSMGMSSDYEMAVIILHLLQLDTLLSRLQWVALWFVLVLTYLGLANKTMHYTRFPSSINV</sequence>
<evidence type="ECO:0000256" key="4">
    <source>
        <dbReference type="SAM" id="Phobius"/>
    </source>
</evidence>